<evidence type="ECO:0000256" key="5">
    <source>
        <dbReference type="ARBA" id="ARBA00078073"/>
    </source>
</evidence>
<dbReference type="CDD" id="cd00042">
    <property type="entry name" value="CY"/>
    <property type="match status" value="1"/>
</dbReference>
<dbReference type="PANTHER" id="PTHR46186:SF2">
    <property type="entry name" value="CYSTATIN"/>
    <property type="match status" value="1"/>
</dbReference>
<dbReference type="Proteomes" id="UP000583613">
    <property type="component" value="Unassembled WGS sequence"/>
</dbReference>
<keyword evidence="6" id="KW-0732">Signal</keyword>
<proteinExistence type="inferred from homology"/>
<dbReference type="SMART" id="SM00043">
    <property type="entry name" value="CY"/>
    <property type="match status" value="1"/>
</dbReference>
<keyword evidence="4" id="KW-1015">Disulfide bond</keyword>
<feature type="signal peptide" evidence="6">
    <location>
        <begin position="1"/>
        <end position="16"/>
    </location>
</feature>
<keyword evidence="9" id="KW-1185">Reference proteome</keyword>
<feature type="non-terminal residue" evidence="8">
    <location>
        <position position="1"/>
    </location>
</feature>
<evidence type="ECO:0000256" key="6">
    <source>
        <dbReference type="SAM" id="SignalP"/>
    </source>
</evidence>
<dbReference type="SUPFAM" id="SSF54403">
    <property type="entry name" value="Cystatin/monellin"/>
    <property type="match status" value="1"/>
</dbReference>
<dbReference type="Gene3D" id="3.10.450.10">
    <property type="match status" value="1"/>
</dbReference>
<protein>
    <recommendedName>
        <fullName evidence="5">Egg-white cystatin</fullName>
    </recommendedName>
</protein>
<evidence type="ECO:0000313" key="8">
    <source>
        <dbReference type="EMBL" id="NXF88549.1"/>
    </source>
</evidence>
<dbReference type="PROSITE" id="PS00287">
    <property type="entry name" value="CYSTATIN"/>
    <property type="match status" value="1"/>
</dbReference>
<dbReference type="GO" id="GO:0005615">
    <property type="term" value="C:extracellular space"/>
    <property type="evidence" value="ECO:0007669"/>
    <property type="project" value="TreeGrafter"/>
</dbReference>
<dbReference type="FunFam" id="3.10.450.10:FF:000004">
    <property type="entry name" value="Cystatin C"/>
    <property type="match status" value="1"/>
</dbReference>
<feature type="chain" id="PRO_5029770516" description="Egg-white cystatin" evidence="6">
    <location>
        <begin position="17"/>
        <end position="134"/>
    </location>
</feature>
<dbReference type="InterPro" id="IPR046350">
    <property type="entry name" value="Cystatin_sf"/>
</dbReference>
<feature type="non-terminal residue" evidence="8">
    <location>
        <position position="134"/>
    </location>
</feature>
<reference evidence="8 9" key="1">
    <citation type="submission" date="2019-09" db="EMBL/GenBank/DDBJ databases">
        <title>Bird 10,000 Genomes (B10K) Project - Family phase.</title>
        <authorList>
            <person name="Zhang G."/>
        </authorList>
    </citation>
    <scope>NUCLEOTIDE SEQUENCE [LARGE SCALE GENOMIC DNA]</scope>
    <source>
        <strain evidence="8">B10K-DU-001-04</strain>
        <tissue evidence="8">Muscle</tissue>
    </source>
</reference>
<dbReference type="InterPro" id="IPR018073">
    <property type="entry name" value="Prot_inh_cystat_CS"/>
</dbReference>
<comment type="similarity">
    <text evidence="1">Belongs to the cystatin family.</text>
</comment>
<evidence type="ECO:0000256" key="4">
    <source>
        <dbReference type="ARBA" id="ARBA00023157"/>
    </source>
</evidence>
<dbReference type="PANTHER" id="PTHR46186">
    <property type="entry name" value="CYSTATIN"/>
    <property type="match status" value="1"/>
</dbReference>
<organism evidence="8 9">
    <name type="scientific">Eubucco bourcierii</name>
    <name type="common">red-headed barbet</name>
    <dbReference type="NCBI Taxonomy" id="91767"/>
    <lineage>
        <taxon>Eukaryota</taxon>
        <taxon>Metazoa</taxon>
        <taxon>Chordata</taxon>
        <taxon>Craniata</taxon>
        <taxon>Vertebrata</taxon>
        <taxon>Euteleostomi</taxon>
        <taxon>Archelosauria</taxon>
        <taxon>Archosauria</taxon>
        <taxon>Dinosauria</taxon>
        <taxon>Saurischia</taxon>
        <taxon>Theropoda</taxon>
        <taxon>Coelurosauria</taxon>
        <taxon>Aves</taxon>
        <taxon>Neognathae</taxon>
        <taxon>Neoaves</taxon>
        <taxon>Telluraves</taxon>
        <taxon>Coraciimorphae</taxon>
        <taxon>Piciformes</taxon>
        <taxon>Ramphastidae</taxon>
        <taxon>Eubucco</taxon>
    </lineage>
</organism>
<feature type="domain" description="Cystatin" evidence="7">
    <location>
        <begin position="22"/>
        <end position="134"/>
    </location>
</feature>
<gene>
    <name evidence="8" type="primary">Cyt</name>
    <name evidence="8" type="ORF">EUBBOU_R08085</name>
</gene>
<keyword evidence="2" id="KW-0646">Protease inhibitor</keyword>
<dbReference type="AlphaFoldDB" id="A0A7K8XCC9"/>
<dbReference type="EMBL" id="VWZE01007613">
    <property type="protein sequence ID" value="NXF88549.1"/>
    <property type="molecule type" value="Genomic_DNA"/>
</dbReference>
<sequence>LALLAAALVCAATVQGSRDRPLLVGAPVTINAGDNDADLQKALDFAVEQYNKASNDRYSSRVVRIISAQKQIVAGVNYIMEVEIARTTCQKPAADLQNCALPSSPQLAKHTICKFVVYTVPWLNKTELLKSECQ</sequence>
<dbReference type="Pfam" id="PF00031">
    <property type="entry name" value="Cystatin"/>
    <property type="match status" value="1"/>
</dbReference>
<name>A0A7K8XCC9_9PICI</name>
<comment type="caution">
    <text evidence="8">The sequence shown here is derived from an EMBL/GenBank/DDBJ whole genome shotgun (WGS) entry which is preliminary data.</text>
</comment>
<dbReference type="OrthoDB" id="1908104at2759"/>
<dbReference type="GO" id="GO:0004869">
    <property type="term" value="F:cysteine-type endopeptidase inhibitor activity"/>
    <property type="evidence" value="ECO:0007669"/>
    <property type="project" value="UniProtKB-KW"/>
</dbReference>
<evidence type="ECO:0000256" key="3">
    <source>
        <dbReference type="ARBA" id="ARBA00022704"/>
    </source>
</evidence>
<evidence type="ECO:0000256" key="2">
    <source>
        <dbReference type="ARBA" id="ARBA00022690"/>
    </source>
</evidence>
<accession>A0A7K8XCC9</accession>
<dbReference type="GO" id="GO:0005737">
    <property type="term" value="C:cytoplasm"/>
    <property type="evidence" value="ECO:0007669"/>
    <property type="project" value="TreeGrafter"/>
</dbReference>
<evidence type="ECO:0000259" key="7">
    <source>
        <dbReference type="SMART" id="SM00043"/>
    </source>
</evidence>
<evidence type="ECO:0000256" key="1">
    <source>
        <dbReference type="ARBA" id="ARBA00009403"/>
    </source>
</evidence>
<dbReference type="InterPro" id="IPR000010">
    <property type="entry name" value="Cystatin_dom"/>
</dbReference>
<evidence type="ECO:0000313" key="9">
    <source>
        <dbReference type="Proteomes" id="UP000583613"/>
    </source>
</evidence>
<dbReference type="GO" id="GO:0031982">
    <property type="term" value="C:vesicle"/>
    <property type="evidence" value="ECO:0007669"/>
    <property type="project" value="TreeGrafter"/>
</dbReference>
<keyword evidence="3" id="KW-0789">Thiol protease inhibitor</keyword>